<dbReference type="EC" id="3.4.11.10" evidence="9"/>
<comment type="cofactor">
    <cofactor evidence="9">
        <name>Mn(2+)</name>
        <dbReference type="ChEBI" id="CHEBI:29035"/>
    </cofactor>
    <text evidence="9">Binds 2 manganese ions per subunit.</text>
</comment>
<keyword evidence="8 9" id="KW-0464">Manganese</keyword>
<dbReference type="FunFam" id="3.40.630.10:FF:000004">
    <property type="entry name" value="Probable cytosol aminopeptidase"/>
    <property type="match status" value="1"/>
</dbReference>
<sequence length="501" mass="53192">MEFSTQTNAAPNQIKTAALAVGVFAEGQLTQPAQLLDQACNGALSRVVKSEFPGKAGTQTLLRNLDGIAAERIILIGLGKQDSYNSKIHANAELAFAKYCIQAQVAEGVSTLASLDYQETGIRQRAQIAATAAGQATYHYDATLGKENRNKPAKLKKIAQWVSRGDAAQAKLGLQAGQAIGNGMQLTRLLGDLPGNVCTPTYLGQTAKKLSKEFKTLKAEVLGLKQIQDLKMNAFLSVAKGSDEPPAFIVLKYTPPAGKTKTARGKKPYVLVGKGITFDSGGISIKPGANMDEMKYDMCGAASVLGAMRAVAELELNHSVIGVIPACENLPSGRANKPGDVVTSMSGQTIEILNTDAEGRLVLCDALTYVERFKPQAVIDIATLTGACVVALGHVNTGLFSPSDQLATQLQTAGRQTNDPAWRLPLDEAYQEQLRSNFADMANIGGPPAGSVTAACFLSRYTKAYDWAHLDIAGTAWRSGKEKGASGRPVPLLIQFLLNQN</sequence>
<keyword evidence="5 9" id="KW-0645">Protease</keyword>
<evidence type="ECO:0000256" key="6">
    <source>
        <dbReference type="ARBA" id="ARBA00022723"/>
    </source>
</evidence>
<dbReference type="SUPFAM" id="SSF53187">
    <property type="entry name" value="Zn-dependent exopeptidases"/>
    <property type="match status" value="1"/>
</dbReference>
<comment type="catalytic activity">
    <reaction evidence="2 9">
        <text>Release of an N-terminal amino acid, preferentially leucine, but not glutamic or aspartic acids.</text>
        <dbReference type="EC" id="3.4.11.10"/>
    </reaction>
</comment>
<dbReference type="OrthoDB" id="9809354at2"/>
<evidence type="ECO:0000256" key="3">
    <source>
        <dbReference type="ARBA" id="ARBA00009528"/>
    </source>
</evidence>
<protein>
    <recommendedName>
        <fullName evidence="9">Probable cytosol aminopeptidase</fullName>
        <ecNumber evidence="9">3.4.11.1</ecNumber>
    </recommendedName>
    <alternativeName>
        <fullName evidence="9">Leucine aminopeptidase</fullName>
        <shortName evidence="9">LAP</shortName>
        <ecNumber evidence="9">3.4.11.10</ecNumber>
    </alternativeName>
    <alternativeName>
        <fullName evidence="9">Leucyl aminopeptidase</fullName>
    </alternativeName>
</protein>
<proteinExistence type="inferred from homology"/>
<evidence type="ECO:0000256" key="4">
    <source>
        <dbReference type="ARBA" id="ARBA00022438"/>
    </source>
</evidence>
<dbReference type="GO" id="GO:0006508">
    <property type="term" value="P:proteolysis"/>
    <property type="evidence" value="ECO:0007669"/>
    <property type="project" value="UniProtKB-KW"/>
</dbReference>
<dbReference type="InterPro" id="IPR008283">
    <property type="entry name" value="Peptidase_M17_N"/>
</dbReference>
<dbReference type="NCBIfam" id="NF002074">
    <property type="entry name" value="PRK00913.1-4"/>
    <property type="match status" value="1"/>
</dbReference>
<feature type="active site" evidence="9">
    <location>
        <position position="360"/>
    </location>
</feature>
<dbReference type="GO" id="GO:0070006">
    <property type="term" value="F:metalloaminopeptidase activity"/>
    <property type="evidence" value="ECO:0007669"/>
    <property type="project" value="InterPro"/>
</dbReference>
<dbReference type="EC" id="3.4.11.1" evidence="9"/>
<organism evidence="11 12">
    <name type="scientific">Neopusillimonas maritima</name>
    <dbReference type="NCBI Taxonomy" id="2026239"/>
    <lineage>
        <taxon>Bacteria</taxon>
        <taxon>Pseudomonadati</taxon>
        <taxon>Pseudomonadota</taxon>
        <taxon>Betaproteobacteria</taxon>
        <taxon>Burkholderiales</taxon>
        <taxon>Alcaligenaceae</taxon>
        <taxon>Neopusillimonas</taxon>
    </lineage>
</organism>
<feature type="binding site" evidence="9">
    <location>
        <position position="279"/>
    </location>
    <ligand>
        <name>Mn(2+)</name>
        <dbReference type="ChEBI" id="CHEBI:29035"/>
        <label>2</label>
    </ligand>
</feature>
<dbReference type="AlphaFoldDB" id="A0A3A1YVN8"/>
<dbReference type="Pfam" id="PF02789">
    <property type="entry name" value="Peptidase_M17_N"/>
    <property type="match status" value="1"/>
</dbReference>
<feature type="binding site" evidence="9">
    <location>
        <position position="358"/>
    </location>
    <ligand>
        <name>Mn(2+)</name>
        <dbReference type="ChEBI" id="CHEBI:29035"/>
        <label>2</label>
    </ligand>
</feature>
<comment type="subcellular location">
    <subcellularLocation>
        <location evidence="9">Cytoplasm</location>
    </subcellularLocation>
</comment>
<comment type="caution">
    <text evidence="11">The sequence shown here is derived from an EMBL/GenBank/DDBJ whole genome shotgun (WGS) entry which is preliminary data.</text>
</comment>
<evidence type="ECO:0000256" key="5">
    <source>
        <dbReference type="ARBA" id="ARBA00022670"/>
    </source>
</evidence>
<dbReference type="PROSITE" id="PS00631">
    <property type="entry name" value="CYTOSOL_AP"/>
    <property type="match status" value="1"/>
</dbReference>
<dbReference type="Gene3D" id="3.40.220.10">
    <property type="entry name" value="Leucine Aminopeptidase, subunit E, domain 1"/>
    <property type="match status" value="1"/>
</dbReference>
<comment type="similarity">
    <text evidence="3 9">Belongs to the peptidase M17 family.</text>
</comment>
<feature type="binding site" evidence="9">
    <location>
        <position position="297"/>
    </location>
    <ligand>
        <name>Mn(2+)</name>
        <dbReference type="ChEBI" id="CHEBI:29035"/>
        <label>2</label>
    </ligand>
</feature>
<dbReference type="RefSeq" id="WP_119516204.1">
    <property type="nucleotide sequence ID" value="NZ_NQYH01000006.1"/>
</dbReference>
<evidence type="ECO:0000313" key="12">
    <source>
        <dbReference type="Proteomes" id="UP000266206"/>
    </source>
</evidence>
<dbReference type="PANTHER" id="PTHR11963:SF23">
    <property type="entry name" value="CYTOSOL AMINOPEPTIDASE"/>
    <property type="match status" value="1"/>
</dbReference>
<feature type="binding site" evidence="9">
    <location>
        <position position="279"/>
    </location>
    <ligand>
        <name>Mn(2+)</name>
        <dbReference type="ChEBI" id="CHEBI:29035"/>
        <label>1</label>
    </ligand>
</feature>
<dbReference type="EMBL" id="NQYH01000006">
    <property type="protein sequence ID" value="RIY40910.1"/>
    <property type="molecule type" value="Genomic_DNA"/>
</dbReference>
<evidence type="ECO:0000259" key="10">
    <source>
        <dbReference type="PROSITE" id="PS00631"/>
    </source>
</evidence>
<evidence type="ECO:0000256" key="7">
    <source>
        <dbReference type="ARBA" id="ARBA00022801"/>
    </source>
</evidence>
<keyword evidence="9" id="KW-0963">Cytoplasm</keyword>
<name>A0A3A1YVN8_9BURK</name>
<evidence type="ECO:0000256" key="8">
    <source>
        <dbReference type="ARBA" id="ARBA00023211"/>
    </source>
</evidence>
<dbReference type="CDD" id="cd00433">
    <property type="entry name" value="Peptidase_M17"/>
    <property type="match status" value="1"/>
</dbReference>
<dbReference type="GO" id="GO:0030145">
    <property type="term" value="F:manganese ion binding"/>
    <property type="evidence" value="ECO:0007669"/>
    <property type="project" value="UniProtKB-UniRule"/>
</dbReference>
<dbReference type="Gene3D" id="3.40.630.10">
    <property type="entry name" value="Zn peptidases"/>
    <property type="match status" value="1"/>
</dbReference>
<dbReference type="GO" id="GO:0005737">
    <property type="term" value="C:cytoplasm"/>
    <property type="evidence" value="ECO:0007669"/>
    <property type="project" value="UniProtKB-SubCell"/>
</dbReference>
<feature type="binding site" evidence="9">
    <location>
        <position position="358"/>
    </location>
    <ligand>
        <name>Mn(2+)</name>
        <dbReference type="ChEBI" id="CHEBI:29035"/>
        <label>1</label>
    </ligand>
</feature>
<dbReference type="InterPro" id="IPR043472">
    <property type="entry name" value="Macro_dom-like"/>
</dbReference>
<feature type="domain" description="Cytosol aminopeptidase" evidence="10">
    <location>
        <begin position="354"/>
        <end position="361"/>
    </location>
</feature>
<evidence type="ECO:0000256" key="1">
    <source>
        <dbReference type="ARBA" id="ARBA00000135"/>
    </source>
</evidence>
<feature type="binding site" evidence="9">
    <location>
        <position position="274"/>
    </location>
    <ligand>
        <name>Mn(2+)</name>
        <dbReference type="ChEBI" id="CHEBI:29035"/>
        <label>2</label>
    </ligand>
</feature>
<dbReference type="InterPro" id="IPR023042">
    <property type="entry name" value="Peptidase_M17_leu_NH2_pept"/>
</dbReference>
<comment type="function">
    <text evidence="9">Presumably involved in the processing and regular turnover of intracellular proteins. Catalyzes the removal of unsubstituted N-terminal amino acids from various peptides.</text>
</comment>
<feature type="binding site" evidence="9">
    <location>
        <position position="356"/>
    </location>
    <ligand>
        <name>Mn(2+)</name>
        <dbReference type="ChEBI" id="CHEBI:29035"/>
        <label>1</label>
    </ligand>
</feature>
<dbReference type="HAMAP" id="MF_00181">
    <property type="entry name" value="Cytosol_peptidase_M17"/>
    <property type="match status" value="1"/>
</dbReference>
<accession>A0A3A1YVN8</accession>
<dbReference type="InterPro" id="IPR000819">
    <property type="entry name" value="Peptidase_M17_C"/>
</dbReference>
<comment type="catalytic activity">
    <reaction evidence="1 9">
        <text>Release of an N-terminal amino acid, Xaa-|-Yaa-, in which Xaa is preferably Leu, but may be other amino acids including Pro although not Arg or Lys, and Yaa may be Pro. Amino acid amides and methyl esters are also readily hydrolyzed, but rates on arylamides are exceedingly low.</text>
        <dbReference type="EC" id="3.4.11.1"/>
    </reaction>
</comment>
<dbReference type="Proteomes" id="UP000266206">
    <property type="component" value="Unassembled WGS sequence"/>
</dbReference>
<dbReference type="PRINTS" id="PR00481">
    <property type="entry name" value="LAMNOPPTDASE"/>
</dbReference>
<feature type="active site" evidence="9">
    <location>
        <position position="286"/>
    </location>
</feature>
<dbReference type="PANTHER" id="PTHR11963">
    <property type="entry name" value="LEUCINE AMINOPEPTIDASE-RELATED"/>
    <property type="match status" value="1"/>
</dbReference>
<keyword evidence="6 9" id="KW-0479">Metal-binding</keyword>
<reference evidence="11 12" key="1">
    <citation type="submission" date="2017-08" db="EMBL/GenBank/DDBJ databases">
        <title>Pusillimonas indicus sp. nov., a member of the family Alcaligenaceae isolated from surface seawater.</title>
        <authorList>
            <person name="Li J."/>
        </authorList>
    </citation>
    <scope>NUCLEOTIDE SEQUENCE [LARGE SCALE GENOMIC DNA]</scope>
    <source>
        <strain evidence="11 12">L52-1-41</strain>
    </source>
</reference>
<evidence type="ECO:0000256" key="9">
    <source>
        <dbReference type="HAMAP-Rule" id="MF_00181"/>
    </source>
</evidence>
<dbReference type="Pfam" id="PF00883">
    <property type="entry name" value="Peptidase_M17"/>
    <property type="match status" value="1"/>
</dbReference>
<keyword evidence="4 9" id="KW-0031">Aminopeptidase</keyword>
<evidence type="ECO:0000256" key="2">
    <source>
        <dbReference type="ARBA" id="ARBA00000967"/>
    </source>
</evidence>
<evidence type="ECO:0000313" key="11">
    <source>
        <dbReference type="EMBL" id="RIY40910.1"/>
    </source>
</evidence>
<dbReference type="SUPFAM" id="SSF52949">
    <property type="entry name" value="Macro domain-like"/>
    <property type="match status" value="1"/>
</dbReference>
<keyword evidence="7 9" id="KW-0378">Hydrolase</keyword>
<gene>
    <name evidence="9" type="primary">pepA</name>
    <name evidence="11" type="ORF">CJP73_08950</name>
</gene>
<dbReference type="InterPro" id="IPR011356">
    <property type="entry name" value="Leucine_aapep/pepB"/>
</dbReference>